<evidence type="ECO:0000256" key="10">
    <source>
        <dbReference type="RuleBase" id="RU361168"/>
    </source>
</evidence>
<dbReference type="GO" id="GO:0004557">
    <property type="term" value="F:alpha-galactosidase activity"/>
    <property type="evidence" value="ECO:0007669"/>
    <property type="project" value="UniProtKB-EC"/>
</dbReference>
<dbReference type="GO" id="GO:0005975">
    <property type="term" value="P:carbohydrate metabolic process"/>
    <property type="evidence" value="ECO:0007669"/>
    <property type="project" value="InterPro"/>
</dbReference>
<feature type="domain" description="Alpha galactosidase C-terminal" evidence="12">
    <location>
        <begin position="365"/>
        <end position="437"/>
    </location>
</feature>
<evidence type="ECO:0000256" key="9">
    <source>
        <dbReference type="ARBA" id="ARBA00023295"/>
    </source>
</evidence>
<dbReference type="InterPro" id="IPR002241">
    <property type="entry name" value="Glyco_hydro_27"/>
</dbReference>
<dbReference type="InterPro" id="IPR000111">
    <property type="entry name" value="Glyco_hydro_27/36_CS"/>
</dbReference>
<dbReference type="Pfam" id="PF16499">
    <property type="entry name" value="Melibiase_2"/>
    <property type="match status" value="2"/>
</dbReference>
<dbReference type="PROSITE" id="PS00512">
    <property type="entry name" value="ALPHA_GALACTOSIDASE"/>
    <property type="match status" value="1"/>
</dbReference>
<dbReference type="PRINTS" id="PR00740">
    <property type="entry name" value="GLHYDRLASE27"/>
</dbReference>
<dbReference type="Pfam" id="PF17801">
    <property type="entry name" value="Melibiase_C"/>
    <property type="match status" value="1"/>
</dbReference>
<dbReference type="AlphaFoldDB" id="A0A2J6PTD2"/>
<protein>
    <recommendedName>
        <fullName evidence="10">Alpha-galactosidase</fullName>
        <ecNumber evidence="10">3.2.1.22</ecNumber>
    </recommendedName>
    <alternativeName>
        <fullName evidence="10">Melibiase</fullName>
    </alternativeName>
</protein>
<dbReference type="EMBL" id="KZ613500">
    <property type="protein sequence ID" value="PMD17282.1"/>
    <property type="molecule type" value="Genomic_DNA"/>
</dbReference>
<evidence type="ECO:0000256" key="1">
    <source>
        <dbReference type="ARBA" id="ARBA00001255"/>
    </source>
</evidence>
<dbReference type="STRING" id="1745343.A0A2J6PTD2"/>
<evidence type="ECO:0000256" key="8">
    <source>
        <dbReference type="ARBA" id="ARBA00023180"/>
    </source>
</evidence>
<evidence type="ECO:0000313" key="14">
    <source>
        <dbReference type="Proteomes" id="UP000235672"/>
    </source>
</evidence>
<accession>A0A2J6PTD2</accession>
<comment type="similarity">
    <text evidence="4 10">Belongs to the glycosyl hydrolase 27 family.</text>
</comment>
<dbReference type="Proteomes" id="UP000235672">
    <property type="component" value="Unassembled WGS sequence"/>
</dbReference>
<gene>
    <name evidence="13" type="ORF">NA56DRAFT_681183</name>
</gene>
<organism evidence="13 14">
    <name type="scientific">Hyaloscypha hepaticicola</name>
    <dbReference type="NCBI Taxonomy" id="2082293"/>
    <lineage>
        <taxon>Eukaryota</taxon>
        <taxon>Fungi</taxon>
        <taxon>Dikarya</taxon>
        <taxon>Ascomycota</taxon>
        <taxon>Pezizomycotina</taxon>
        <taxon>Leotiomycetes</taxon>
        <taxon>Helotiales</taxon>
        <taxon>Hyaloscyphaceae</taxon>
        <taxon>Hyaloscypha</taxon>
    </lineage>
</organism>
<evidence type="ECO:0000256" key="11">
    <source>
        <dbReference type="SAM" id="SignalP"/>
    </source>
</evidence>
<keyword evidence="8" id="KW-0325">Glycoprotein</keyword>
<evidence type="ECO:0000313" key="13">
    <source>
        <dbReference type="EMBL" id="PMD17282.1"/>
    </source>
</evidence>
<dbReference type="InterPro" id="IPR017853">
    <property type="entry name" value="GH"/>
</dbReference>
<dbReference type="InterPro" id="IPR013785">
    <property type="entry name" value="Aldolase_TIM"/>
</dbReference>
<name>A0A2J6PTD2_9HELO</name>
<keyword evidence="5" id="KW-0964">Secreted</keyword>
<evidence type="ECO:0000256" key="3">
    <source>
        <dbReference type="ARBA" id="ARBA00004613"/>
    </source>
</evidence>
<dbReference type="InterPro" id="IPR013780">
    <property type="entry name" value="Glyco_hydro_b"/>
</dbReference>
<proteinExistence type="inferred from homology"/>
<dbReference type="OrthoDB" id="5795902at2759"/>
<reference evidence="13 14" key="1">
    <citation type="submission" date="2016-05" db="EMBL/GenBank/DDBJ databases">
        <title>A degradative enzymes factory behind the ericoid mycorrhizal symbiosis.</title>
        <authorList>
            <consortium name="DOE Joint Genome Institute"/>
            <person name="Martino E."/>
            <person name="Morin E."/>
            <person name="Grelet G."/>
            <person name="Kuo A."/>
            <person name="Kohler A."/>
            <person name="Daghino S."/>
            <person name="Barry K."/>
            <person name="Choi C."/>
            <person name="Cichocki N."/>
            <person name="Clum A."/>
            <person name="Copeland A."/>
            <person name="Hainaut M."/>
            <person name="Haridas S."/>
            <person name="Labutti K."/>
            <person name="Lindquist E."/>
            <person name="Lipzen A."/>
            <person name="Khouja H.-R."/>
            <person name="Murat C."/>
            <person name="Ohm R."/>
            <person name="Olson A."/>
            <person name="Spatafora J."/>
            <person name="Veneault-Fourrey C."/>
            <person name="Henrissat B."/>
            <person name="Grigoriev I."/>
            <person name="Martin F."/>
            <person name="Perotto S."/>
        </authorList>
    </citation>
    <scope>NUCLEOTIDE SEQUENCE [LARGE SCALE GENOMIC DNA]</scope>
    <source>
        <strain evidence="13 14">UAMH 7357</strain>
    </source>
</reference>
<evidence type="ECO:0000256" key="5">
    <source>
        <dbReference type="ARBA" id="ARBA00022525"/>
    </source>
</evidence>
<keyword evidence="14" id="KW-1185">Reference proteome</keyword>
<sequence length="474" mass="51563">MYLLITFIGVLTFSHSAHALVQKDGVGKLPALGWNSWNAFACDVNETKIMTAANEMVNLGLKDAGYEYVNIDDCWSVKSGRDSTTNQIVPDPTTFPSGISGTASSIHALGLKIGIYSSAGTETCAGYPASIGHESLDAATFASWGIDYLKYDNCNVPTNWSDTYQSCVPEPGSSYEGPFPNGTCPAAYYSASHPAAPSNYDWSTSNTTKRYDIMRDALIAQNRTILFSLCEWGQAEVWTWANQTGNSWRMSGDIDPSWSRIVYILNENSFLLDFLDFWGHNDADMLEVGNGNLTLEENRSHFALWAAMKSPLIIGTALNELSTDLVNVLKNKYLLAFNQDDVFGSPAMPYKWGANPNWTWNSTSPAEYWSGASQNGTLVLAFNPSGTALEKQIVWSEVPQLANGGDAFEVTDIWTGDDLGCVSNGINSTVATHGTAGFLVGKACQGTSQSTSSLVRQHREVRECAGLFGGDNKY</sequence>
<comment type="subcellular location">
    <subcellularLocation>
        <location evidence="3">Secreted</location>
    </subcellularLocation>
</comment>
<comment type="catalytic activity">
    <reaction evidence="1 10">
        <text>Hydrolysis of terminal, non-reducing alpha-D-galactose residues in alpha-D-galactosides, including galactose oligosaccharides, galactomannans and galactolipids.</text>
        <dbReference type="EC" id="3.2.1.22"/>
    </reaction>
</comment>
<dbReference type="CDD" id="cd14792">
    <property type="entry name" value="GH27"/>
    <property type="match status" value="1"/>
</dbReference>
<keyword evidence="10" id="KW-1015">Disulfide bond</keyword>
<dbReference type="PANTHER" id="PTHR11452:SF61">
    <property type="entry name" value="ALPHA-GALACTOSIDASE B-RELATED"/>
    <property type="match status" value="1"/>
</dbReference>
<dbReference type="PANTHER" id="PTHR11452">
    <property type="entry name" value="ALPHA-GALACTOSIDASE/ALPHA-N-ACETYLGALACTOSAMINIDASE"/>
    <property type="match status" value="1"/>
</dbReference>
<dbReference type="SUPFAM" id="SSF51011">
    <property type="entry name" value="Glycosyl hydrolase domain"/>
    <property type="match status" value="1"/>
</dbReference>
<dbReference type="Gene3D" id="2.60.40.1180">
    <property type="entry name" value="Golgi alpha-mannosidase II"/>
    <property type="match status" value="1"/>
</dbReference>
<keyword evidence="7 10" id="KW-0378">Hydrolase</keyword>
<dbReference type="SUPFAM" id="SSF51445">
    <property type="entry name" value="(Trans)glycosidases"/>
    <property type="match status" value="1"/>
</dbReference>
<dbReference type="Gene3D" id="3.20.20.70">
    <property type="entry name" value="Aldolase class I"/>
    <property type="match status" value="1"/>
</dbReference>
<feature type="signal peptide" evidence="11">
    <location>
        <begin position="1"/>
        <end position="19"/>
    </location>
</feature>
<dbReference type="GO" id="GO:0005576">
    <property type="term" value="C:extracellular region"/>
    <property type="evidence" value="ECO:0007669"/>
    <property type="project" value="UniProtKB-SubCell"/>
</dbReference>
<keyword evidence="9 10" id="KW-0326">Glycosidase</keyword>
<evidence type="ECO:0000256" key="2">
    <source>
        <dbReference type="ARBA" id="ARBA00003969"/>
    </source>
</evidence>
<evidence type="ECO:0000256" key="6">
    <source>
        <dbReference type="ARBA" id="ARBA00022729"/>
    </source>
</evidence>
<dbReference type="InterPro" id="IPR041233">
    <property type="entry name" value="Melibiase_C"/>
</dbReference>
<evidence type="ECO:0000256" key="7">
    <source>
        <dbReference type="ARBA" id="ARBA00022801"/>
    </source>
</evidence>
<keyword evidence="6 11" id="KW-0732">Signal</keyword>
<evidence type="ECO:0000259" key="12">
    <source>
        <dbReference type="Pfam" id="PF17801"/>
    </source>
</evidence>
<dbReference type="EC" id="3.2.1.22" evidence="10"/>
<feature type="chain" id="PRO_5014375098" description="Alpha-galactosidase" evidence="11">
    <location>
        <begin position="20"/>
        <end position="474"/>
    </location>
</feature>
<comment type="function">
    <text evidence="2">Hydrolyzes a variety of simple alpha-D-galactoside as well as more complex molecules such as oligosaccharides and polysaccharides.</text>
</comment>
<evidence type="ECO:0000256" key="4">
    <source>
        <dbReference type="ARBA" id="ARBA00009743"/>
    </source>
</evidence>